<comment type="caution">
    <text evidence="2">The sequence shown here is derived from an EMBL/GenBank/DDBJ whole genome shotgun (WGS) entry which is preliminary data.</text>
</comment>
<feature type="domain" description="Carrier" evidence="1">
    <location>
        <begin position="1"/>
        <end position="78"/>
    </location>
</feature>
<proteinExistence type="predicted"/>
<dbReference type="PROSITE" id="PS50075">
    <property type="entry name" value="CARRIER"/>
    <property type="match status" value="1"/>
</dbReference>
<evidence type="ECO:0000313" key="2">
    <source>
        <dbReference type="EMBL" id="TRW92070.1"/>
    </source>
</evidence>
<evidence type="ECO:0000313" key="3">
    <source>
        <dbReference type="Proteomes" id="UP000733744"/>
    </source>
</evidence>
<evidence type="ECO:0000259" key="1">
    <source>
        <dbReference type="PROSITE" id="PS50075"/>
    </source>
</evidence>
<organism evidence="2 3">
    <name type="scientific">Candidatus Methylobacter oryzae</name>
    <dbReference type="NCBI Taxonomy" id="2497749"/>
    <lineage>
        <taxon>Bacteria</taxon>
        <taxon>Pseudomonadati</taxon>
        <taxon>Pseudomonadota</taxon>
        <taxon>Gammaproteobacteria</taxon>
        <taxon>Methylococcales</taxon>
        <taxon>Methylococcaceae</taxon>
        <taxon>Methylobacter</taxon>
    </lineage>
</organism>
<sequence>MKKTIRQYILESFLFTEDESALQDNDSFLDTGIIDSTGVLEIILFIEETFGIKVNDNEMLPANLDSVDNLTNFVQLKQAQAVAA</sequence>
<name>A0ABY3C7L1_9GAMM</name>
<protein>
    <submittedName>
        <fullName evidence="2">Acyl carrier protein</fullName>
    </submittedName>
</protein>
<dbReference type="Proteomes" id="UP000733744">
    <property type="component" value="Unassembled WGS sequence"/>
</dbReference>
<accession>A0ABY3C7L1</accession>
<dbReference type="SUPFAM" id="SSF47336">
    <property type="entry name" value="ACP-like"/>
    <property type="match status" value="1"/>
</dbReference>
<gene>
    <name evidence="2" type="ORF">EKO24_015500</name>
</gene>
<dbReference type="InterPro" id="IPR009081">
    <property type="entry name" value="PP-bd_ACP"/>
</dbReference>
<dbReference type="Pfam" id="PF00550">
    <property type="entry name" value="PP-binding"/>
    <property type="match status" value="1"/>
</dbReference>
<dbReference type="Gene3D" id="1.10.1200.10">
    <property type="entry name" value="ACP-like"/>
    <property type="match status" value="1"/>
</dbReference>
<reference evidence="2 3" key="1">
    <citation type="journal article" date="2019" name="Antonie Van Leeuwenhoek">
        <title>Description of 'Ca. Methylobacter oryzae' KRF1, a novel species from the environmentally important Methylobacter clade 2.</title>
        <authorList>
            <person name="Khatri K."/>
            <person name="Mohite J.A."/>
            <person name="Pandit P.S."/>
            <person name="Bahulikar R."/>
            <person name="Rahalkar M.C."/>
        </authorList>
    </citation>
    <scope>NUCLEOTIDE SEQUENCE [LARGE SCALE GENOMIC DNA]</scope>
    <source>
        <strain evidence="2 3">KRF1</strain>
    </source>
</reference>
<dbReference type="EMBL" id="RYFG02000109">
    <property type="protein sequence ID" value="TRW92070.1"/>
    <property type="molecule type" value="Genomic_DNA"/>
</dbReference>
<dbReference type="RefSeq" id="WP_127028394.1">
    <property type="nucleotide sequence ID" value="NZ_RYFG02000109.1"/>
</dbReference>
<dbReference type="InterPro" id="IPR036736">
    <property type="entry name" value="ACP-like_sf"/>
</dbReference>
<keyword evidence="3" id="KW-1185">Reference proteome</keyword>